<dbReference type="Gene3D" id="3.90.20.20">
    <property type="match status" value="1"/>
</dbReference>
<evidence type="ECO:0000256" key="2">
    <source>
        <dbReference type="ARBA" id="ARBA00023186"/>
    </source>
</evidence>
<dbReference type="Pfam" id="PF01025">
    <property type="entry name" value="GrpE"/>
    <property type="match status" value="1"/>
</dbReference>
<dbReference type="GO" id="GO:0006457">
    <property type="term" value="P:protein folding"/>
    <property type="evidence" value="ECO:0007669"/>
    <property type="project" value="InterPro"/>
</dbReference>
<dbReference type="GO" id="GO:0042803">
    <property type="term" value="F:protein homodimerization activity"/>
    <property type="evidence" value="ECO:0007669"/>
    <property type="project" value="InterPro"/>
</dbReference>
<protein>
    <recommendedName>
        <fullName evidence="6">GrpE protein homolog, mitochondrial</fullName>
    </recommendedName>
</protein>
<dbReference type="AlphaFoldDB" id="T1GDD3"/>
<evidence type="ECO:0000256" key="1">
    <source>
        <dbReference type="ARBA" id="ARBA00009054"/>
    </source>
</evidence>
<dbReference type="InterPro" id="IPR013805">
    <property type="entry name" value="GrpE_CC"/>
</dbReference>
<reference evidence="5" key="1">
    <citation type="submission" date="2013-02" db="EMBL/GenBank/DDBJ databases">
        <authorList>
            <person name="Hughes D."/>
        </authorList>
    </citation>
    <scope>NUCLEOTIDE SEQUENCE</scope>
    <source>
        <strain>Durham</strain>
        <strain evidence="5">NC isolate 2 -- Noor lab</strain>
    </source>
</reference>
<dbReference type="GO" id="GO:0001405">
    <property type="term" value="C:PAM complex, Tim23 associated import motor"/>
    <property type="evidence" value="ECO:0007669"/>
    <property type="project" value="TreeGrafter"/>
</dbReference>
<feature type="coiled-coil region" evidence="3">
    <location>
        <begin position="32"/>
        <end position="91"/>
    </location>
</feature>
<accession>T1GDD3</accession>
<evidence type="ECO:0008006" key="6">
    <source>
        <dbReference type="Google" id="ProtNLM"/>
    </source>
</evidence>
<keyword evidence="2" id="KW-0143">Chaperone</keyword>
<comment type="similarity">
    <text evidence="1">Belongs to the GrpE family.</text>
</comment>
<dbReference type="GO" id="GO:0030150">
    <property type="term" value="P:protein import into mitochondrial matrix"/>
    <property type="evidence" value="ECO:0007669"/>
    <property type="project" value="TreeGrafter"/>
</dbReference>
<proteinExistence type="inferred from homology"/>
<name>T1GDD3_MEGSC</name>
<evidence type="ECO:0000313" key="5">
    <source>
        <dbReference type="Proteomes" id="UP000015102"/>
    </source>
</evidence>
<keyword evidence="5" id="KW-1185">Reference proteome</keyword>
<dbReference type="EMBL" id="CAQQ02159099">
    <property type="status" value="NOT_ANNOTATED_CDS"/>
    <property type="molecule type" value="Genomic_DNA"/>
</dbReference>
<evidence type="ECO:0000256" key="3">
    <source>
        <dbReference type="SAM" id="Coils"/>
    </source>
</evidence>
<reference evidence="4" key="2">
    <citation type="submission" date="2015-06" db="UniProtKB">
        <authorList>
            <consortium name="EnsemblMetazoa"/>
        </authorList>
    </citation>
    <scope>IDENTIFICATION</scope>
</reference>
<dbReference type="GO" id="GO:0051087">
    <property type="term" value="F:protein-folding chaperone binding"/>
    <property type="evidence" value="ECO:0007669"/>
    <property type="project" value="InterPro"/>
</dbReference>
<dbReference type="HOGENOM" id="CLU_1995213_0_0_1"/>
<dbReference type="GO" id="GO:0000774">
    <property type="term" value="F:adenyl-nucleotide exchange factor activity"/>
    <property type="evidence" value="ECO:0007669"/>
    <property type="project" value="InterPro"/>
</dbReference>
<dbReference type="PANTHER" id="PTHR21237:SF23">
    <property type="entry name" value="GRPE PROTEIN HOMOLOG, MITOCHONDRIAL"/>
    <property type="match status" value="1"/>
</dbReference>
<sequence length="125" mass="14158">MSALVKSSQIISCISSISRRSLALASSRTFSSETAENKEQELTENEKKLTKDLEVAAKEVEELKTKNSELLDKYKRSLADSENLRTRLTKQIDDAKIFGIQSFCKDLLEVADILVMLLMLFLRIN</sequence>
<dbReference type="Proteomes" id="UP000015102">
    <property type="component" value="Unassembled WGS sequence"/>
</dbReference>
<dbReference type="SUPFAM" id="SSF58014">
    <property type="entry name" value="Coiled-coil domain of nucleotide exchange factor GrpE"/>
    <property type="match status" value="1"/>
</dbReference>
<dbReference type="EnsemblMetazoa" id="MESCA001318-RA">
    <property type="protein sequence ID" value="MESCA001318-PA"/>
    <property type="gene ID" value="MESCA001318"/>
</dbReference>
<dbReference type="InterPro" id="IPR000740">
    <property type="entry name" value="GrpE"/>
</dbReference>
<evidence type="ECO:0000313" key="4">
    <source>
        <dbReference type="EnsemblMetazoa" id="MESCA001318-PA"/>
    </source>
</evidence>
<dbReference type="STRING" id="36166.T1GDD3"/>
<dbReference type="GO" id="GO:0051082">
    <property type="term" value="F:unfolded protein binding"/>
    <property type="evidence" value="ECO:0007669"/>
    <property type="project" value="TreeGrafter"/>
</dbReference>
<dbReference type="PANTHER" id="PTHR21237">
    <property type="entry name" value="GRPE PROTEIN"/>
    <property type="match status" value="1"/>
</dbReference>
<keyword evidence="3" id="KW-0175">Coiled coil</keyword>
<organism evidence="4 5">
    <name type="scientific">Megaselia scalaris</name>
    <name type="common">Humpbacked fly</name>
    <name type="synonym">Phora scalaris</name>
    <dbReference type="NCBI Taxonomy" id="36166"/>
    <lineage>
        <taxon>Eukaryota</taxon>
        <taxon>Metazoa</taxon>
        <taxon>Ecdysozoa</taxon>
        <taxon>Arthropoda</taxon>
        <taxon>Hexapoda</taxon>
        <taxon>Insecta</taxon>
        <taxon>Pterygota</taxon>
        <taxon>Neoptera</taxon>
        <taxon>Endopterygota</taxon>
        <taxon>Diptera</taxon>
        <taxon>Brachycera</taxon>
        <taxon>Muscomorpha</taxon>
        <taxon>Platypezoidea</taxon>
        <taxon>Phoridae</taxon>
        <taxon>Megaseliini</taxon>
        <taxon>Megaselia</taxon>
    </lineage>
</organism>